<feature type="transmembrane region" description="Helical" evidence="1">
    <location>
        <begin position="12"/>
        <end position="31"/>
    </location>
</feature>
<keyword evidence="1" id="KW-1133">Transmembrane helix</keyword>
<dbReference type="InParanoid" id="A0A3G9JRG5"/>
<dbReference type="EMBL" id="AP019309">
    <property type="protein sequence ID" value="BBH25394.1"/>
    <property type="molecule type" value="Genomic_DNA"/>
</dbReference>
<dbReference type="Proteomes" id="UP000268059">
    <property type="component" value="Chromosome"/>
</dbReference>
<keyword evidence="1" id="KW-0812">Transmembrane</keyword>
<sequence length="91" mass="10130">MKKLKRVQMMVAITPKVSMALAVIACIFYLIGMKASAYIVIGAIAVLLVIYLILCLTAWRCPHCHQYLPTKNAGKITKCPACNKNIFDEDE</sequence>
<dbReference type="KEGG" id="ebm:SG0102_03280"/>
<organism evidence="2 3">
    <name type="scientific">Intestinibaculum porci</name>
    <dbReference type="NCBI Taxonomy" id="2487118"/>
    <lineage>
        <taxon>Bacteria</taxon>
        <taxon>Bacillati</taxon>
        <taxon>Bacillota</taxon>
        <taxon>Erysipelotrichia</taxon>
        <taxon>Erysipelotrichales</taxon>
        <taxon>Erysipelotrichaceae</taxon>
        <taxon>Intestinibaculum</taxon>
    </lineage>
</organism>
<keyword evidence="3" id="KW-1185">Reference proteome</keyword>
<evidence type="ECO:0000256" key="1">
    <source>
        <dbReference type="SAM" id="Phobius"/>
    </source>
</evidence>
<dbReference type="OrthoDB" id="1932429at2"/>
<feature type="transmembrane region" description="Helical" evidence="1">
    <location>
        <begin position="37"/>
        <end position="59"/>
    </location>
</feature>
<evidence type="ECO:0000313" key="3">
    <source>
        <dbReference type="Proteomes" id="UP000268059"/>
    </source>
</evidence>
<keyword evidence="1" id="KW-0472">Membrane</keyword>
<accession>A0A3G9JRG5</accession>
<reference evidence="2 3" key="1">
    <citation type="submission" date="2018-11" db="EMBL/GenBank/DDBJ databases">
        <title>Novel Erysipelotrichaceae bacterium isolated from small intestine of a swine.</title>
        <authorList>
            <person name="Kim J.S."/>
            <person name="Choe H."/>
            <person name="Lee Y.R."/>
            <person name="Kim K.M."/>
            <person name="Park D.S."/>
        </authorList>
    </citation>
    <scope>NUCLEOTIDE SEQUENCE [LARGE SCALE GENOMIC DNA]</scope>
    <source>
        <strain evidence="2 3">SG0102</strain>
    </source>
</reference>
<name>A0A3G9JRG5_9FIRM</name>
<dbReference type="RefSeq" id="WP_125118345.1">
    <property type="nucleotide sequence ID" value="NZ_AP019309.1"/>
</dbReference>
<gene>
    <name evidence="2" type="ORF">SG0102_03280</name>
</gene>
<evidence type="ECO:0008006" key="4">
    <source>
        <dbReference type="Google" id="ProtNLM"/>
    </source>
</evidence>
<protein>
    <recommendedName>
        <fullName evidence="4">Zinc ribbon domain-containing protein</fullName>
    </recommendedName>
</protein>
<dbReference type="AlphaFoldDB" id="A0A3G9JRG5"/>
<proteinExistence type="predicted"/>
<evidence type="ECO:0000313" key="2">
    <source>
        <dbReference type="EMBL" id="BBH25394.1"/>
    </source>
</evidence>